<dbReference type="Proteomes" id="UP000509346">
    <property type="component" value="Chromosome"/>
</dbReference>
<dbReference type="GeneID" id="56083254"/>
<reference evidence="2 3" key="1">
    <citation type="submission" date="2020-07" db="EMBL/GenBank/DDBJ databases">
        <title>Halosimplex litoreum sp. nov. and Halosimplex rubrum sp. nov., isolated from different salt environments.</title>
        <authorList>
            <person name="Cui H."/>
        </authorList>
    </citation>
    <scope>NUCLEOTIDE SEQUENCE [LARGE SCALE GENOMIC DNA]</scope>
    <source>
        <strain evidence="2 3">R2</strain>
    </source>
</reference>
<keyword evidence="3" id="KW-1185">Reference proteome</keyword>
<organism evidence="2 3">
    <name type="scientific">Halosimplex pelagicum</name>
    <dbReference type="NCBI Taxonomy" id="869886"/>
    <lineage>
        <taxon>Archaea</taxon>
        <taxon>Methanobacteriati</taxon>
        <taxon>Methanobacteriota</taxon>
        <taxon>Stenosarchaea group</taxon>
        <taxon>Halobacteria</taxon>
        <taxon>Halobacteriales</taxon>
        <taxon>Haloarculaceae</taxon>
        <taxon>Halosimplex</taxon>
    </lineage>
</organism>
<accession>A0A7D5PBF4</accession>
<dbReference type="InterPro" id="IPR043835">
    <property type="entry name" value="DUF5811"/>
</dbReference>
<dbReference type="KEGG" id="hpel:HZS54_11655"/>
<name>A0A7D5PBF4_9EURY</name>
<evidence type="ECO:0000256" key="1">
    <source>
        <dbReference type="SAM" id="MobiDB-lite"/>
    </source>
</evidence>
<gene>
    <name evidence="2" type="ORF">HZS54_11655</name>
</gene>
<feature type="compositionally biased region" description="Low complexity" evidence="1">
    <location>
        <begin position="1"/>
        <end position="17"/>
    </location>
</feature>
<proteinExistence type="predicted"/>
<evidence type="ECO:0000313" key="3">
    <source>
        <dbReference type="Proteomes" id="UP000509346"/>
    </source>
</evidence>
<feature type="region of interest" description="Disordered" evidence="1">
    <location>
        <begin position="1"/>
        <end position="33"/>
    </location>
</feature>
<dbReference type="EMBL" id="CP058909">
    <property type="protein sequence ID" value="QLH82222.1"/>
    <property type="molecule type" value="Genomic_DNA"/>
</dbReference>
<protein>
    <submittedName>
        <fullName evidence="2">Uncharacterized protein</fullName>
    </submittedName>
</protein>
<sequence>MYGNTPFGGNPTTTPAGQRSPNDTISLSDEEKDKFKQDLHSVEAAIGRHLPSIYTVTSSLMQTPAGVQGLIAIEPPIGQPIGAGIAPPMDDGELVAVEKHKQIAQDVVAAAVTAIISRTNSEPPKVAR</sequence>
<dbReference type="OrthoDB" id="201266at2157"/>
<dbReference type="AlphaFoldDB" id="A0A7D5PBF4"/>
<evidence type="ECO:0000313" key="2">
    <source>
        <dbReference type="EMBL" id="QLH82222.1"/>
    </source>
</evidence>
<dbReference type="RefSeq" id="WP_179922690.1">
    <property type="nucleotide sequence ID" value="NZ_CP058909.1"/>
</dbReference>
<dbReference type="Pfam" id="PF19128">
    <property type="entry name" value="DUF5811"/>
    <property type="match status" value="1"/>
</dbReference>